<feature type="transmembrane region" description="Helical" evidence="6">
    <location>
        <begin position="56"/>
        <end position="75"/>
    </location>
</feature>
<dbReference type="InterPro" id="IPR036259">
    <property type="entry name" value="MFS_trans_sf"/>
</dbReference>
<comment type="subcellular location">
    <subcellularLocation>
        <location evidence="1">Membrane</location>
        <topology evidence="1">Multi-pass membrane protein</topology>
    </subcellularLocation>
</comment>
<keyword evidence="3 6" id="KW-0812">Transmembrane</keyword>
<protein>
    <recommendedName>
        <fullName evidence="7">Major facilitator superfamily associated domain-containing protein</fullName>
    </recommendedName>
</protein>
<proteinExistence type="inferred from homology"/>
<dbReference type="Pfam" id="PF12832">
    <property type="entry name" value="MFS_1_like"/>
    <property type="match status" value="1"/>
</dbReference>
<feature type="transmembrane region" description="Helical" evidence="6">
    <location>
        <begin position="87"/>
        <end position="108"/>
    </location>
</feature>
<dbReference type="Gene3D" id="1.20.1250.20">
    <property type="entry name" value="MFS general substrate transporter like domains"/>
    <property type="match status" value="1"/>
</dbReference>
<dbReference type="PANTHER" id="PTHR16172">
    <property type="entry name" value="MAJOR FACILITATOR SUPERFAMILY DOMAIN-CONTAINING PROTEIN 6-LIKE"/>
    <property type="match status" value="1"/>
</dbReference>
<dbReference type="PANTHER" id="PTHR16172:SF30">
    <property type="entry name" value="SUGAR BABY, ISOFORM C"/>
    <property type="match status" value="1"/>
</dbReference>
<evidence type="ECO:0000256" key="2">
    <source>
        <dbReference type="ARBA" id="ARBA00005241"/>
    </source>
</evidence>
<dbReference type="GO" id="GO:0016020">
    <property type="term" value="C:membrane"/>
    <property type="evidence" value="ECO:0007669"/>
    <property type="project" value="UniProtKB-SubCell"/>
</dbReference>
<evidence type="ECO:0000256" key="4">
    <source>
        <dbReference type="ARBA" id="ARBA00022989"/>
    </source>
</evidence>
<keyword evidence="5 6" id="KW-0472">Membrane</keyword>
<feature type="transmembrane region" description="Helical" evidence="6">
    <location>
        <begin position="114"/>
        <end position="135"/>
    </location>
</feature>
<comment type="caution">
    <text evidence="8">The sequence shown here is derived from an EMBL/GenBank/DDBJ whole genome shotgun (WGS) entry which is preliminary data.</text>
</comment>
<organism evidence="8 9">
    <name type="scientific">Rhipicephalus sanguineus</name>
    <name type="common">Brown dog tick</name>
    <name type="synonym">Ixodes sanguineus</name>
    <dbReference type="NCBI Taxonomy" id="34632"/>
    <lineage>
        <taxon>Eukaryota</taxon>
        <taxon>Metazoa</taxon>
        <taxon>Ecdysozoa</taxon>
        <taxon>Arthropoda</taxon>
        <taxon>Chelicerata</taxon>
        <taxon>Arachnida</taxon>
        <taxon>Acari</taxon>
        <taxon>Parasitiformes</taxon>
        <taxon>Ixodida</taxon>
        <taxon>Ixodoidea</taxon>
        <taxon>Ixodidae</taxon>
        <taxon>Rhipicephalinae</taxon>
        <taxon>Rhipicephalus</taxon>
        <taxon>Rhipicephalus</taxon>
    </lineage>
</organism>
<dbReference type="AlphaFoldDB" id="A0A9D4SSH1"/>
<name>A0A9D4SSH1_RHISA</name>
<dbReference type="Proteomes" id="UP000821837">
    <property type="component" value="Chromosome 6"/>
</dbReference>
<evidence type="ECO:0000313" key="8">
    <source>
        <dbReference type="EMBL" id="KAH7947506.1"/>
    </source>
</evidence>
<dbReference type="EMBL" id="JABSTV010001252">
    <property type="protein sequence ID" value="KAH7947506.1"/>
    <property type="molecule type" value="Genomic_DNA"/>
</dbReference>
<evidence type="ECO:0000256" key="1">
    <source>
        <dbReference type="ARBA" id="ARBA00004141"/>
    </source>
</evidence>
<keyword evidence="4 6" id="KW-1133">Transmembrane helix</keyword>
<evidence type="ECO:0000313" key="9">
    <source>
        <dbReference type="Proteomes" id="UP000821837"/>
    </source>
</evidence>
<comment type="similarity">
    <text evidence="2">Belongs to the major facilitator superfamily. MFSD6 family.</text>
</comment>
<feature type="domain" description="Major facilitator superfamily associated" evidence="7">
    <location>
        <begin position="54"/>
        <end position="132"/>
    </location>
</feature>
<reference evidence="8" key="2">
    <citation type="submission" date="2021-09" db="EMBL/GenBank/DDBJ databases">
        <authorList>
            <person name="Jia N."/>
            <person name="Wang J."/>
            <person name="Shi W."/>
            <person name="Du L."/>
            <person name="Sun Y."/>
            <person name="Zhan W."/>
            <person name="Jiang J."/>
            <person name="Wang Q."/>
            <person name="Zhang B."/>
            <person name="Ji P."/>
            <person name="Sakyi L.B."/>
            <person name="Cui X."/>
            <person name="Yuan T."/>
            <person name="Jiang B."/>
            <person name="Yang W."/>
            <person name="Lam T.T.-Y."/>
            <person name="Chang Q."/>
            <person name="Ding S."/>
            <person name="Wang X."/>
            <person name="Zhu J."/>
            <person name="Ruan X."/>
            <person name="Zhao L."/>
            <person name="Wei J."/>
            <person name="Que T."/>
            <person name="Du C."/>
            <person name="Cheng J."/>
            <person name="Dai P."/>
            <person name="Han X."/>
            <person name="Huang E."/>
            <person name="Gao Y."/>
            <person name="Liu J."/>
            <person name="Shao H."/>
            <person name="Ye R."/>
            <person name="Li L."/>
            <person name="Wei W."/>
            <person name="Wang X."/>
            <person name="Wang C."/>
            <person name="Huo Q."/>
            <person name="Li W."/>
            <person name="Guo W."/>
            <person name="Chen H."/>
            <person name="Chen S."/>
            <person name="Zhou L."/>
            <person name="Zhou L."/>
            <person name="Ni X."/>
            <person name="Tian J."/>
            <person name="Zhou Y."/>
            <person name="Sheng Y."/>
            <person name="Liu T."/>
            <person name="Pan Y."/>
            <person name="Xia L."/>
            <person name="Li J."/>
            <person name="Zhao F."/>
            <person name="Cao W."/>
        </authorList>
    </citation>
    <scope>NUCLEOTIDE SEQUENCE</scope>
    <source>
        <strain evidence="8">Rsan-2018</strain>
        <tissue evidence="8">Larvae</tissue>
    </source>
</reference>
<reference evidence="8" key="1">
    <citation type="journal article" date="2020" name="Cell">
        <title>Large-Scale Comparative Analyses of Tick Genomes Elucidate Their Genetic Diversity and Vector Capacities.</title>
        <authorList>
            <consortium name="Tick Genome and Microbiome Consortium (TIGMIC)"/>
            <person name="Jia N."/>
            <person name="Wang J."/>
            <person name="Shi W."/>
            <person name="Du L."/>
            <person name="Sun Y."/>
            <person name="Zhan W."/>
            <person name="Jiang J.F."/>
            <person name="Wang Q."/>
            <person name="Zhang B."/>
            <person name="Ji P."/>
            <person name="Bell-Sakyi L."/>
            <person name="Cui X.M."/>
            <person name="Yuan T.T."/>
            <person name="Jiang B.G."/>
            <person name="Yang W.F."/>
            <person name="Lam T.T."/>
            <person name="Chang Q.C."/>
            <person name="Ding S.J."/>
            <person name="Wang X.J."/>
            <person name="Zhu J.G."/>
            <person name="Ruan X.D."/>
            <person name="Zhao L."/>
            <person name="Wei J.T."/>
            <person name="Ye R.Z."/>
            <person name="Que T.C."/>
            <person name="Du C.H."/>
            <person name="Zhou Y.H."/>
            <person name="Cheng J.X."/>
            <person name="Dai P.F."/>
            <person name="Guo W.B."/>
            <person name="Han X.H."/>
            <person name="Huang E.J."/>
            <person name="Li L.F."/>
            <person name="Wei W."/>
            <person name="Gao Y.C."/>
            <person name="Liu J.Z."/>
            <person name="Shao H.Z."/>
            <person name="Wang X."/>
            <person name="Wang C.C."/>
            <person name="Yang T.C."/>
            <person name="Huo Q.B."/>
            <person name="Li W."/>
            <person name="Chen H.Y."/>
            <person name="Chen S.E."/>
            <person name="Zhou L.G."/>
            <person name="Ni X.B."/>
            <person name="Tian J.H."/>
            <person name="Sheng Y."/>
            <person name="Liu T."/>
            <person name="Pan Y.S."/>
            <person name="Xia L.Y."/>
            <person name="Li J."/>
            <person name="Zhao F."/>
            <person name="Cao W.C."/>
        </authorList>
    </citation>
    <scope>NUCLEOTIDE SEQUENCE</scope>
    <source>
        <strain evidence="8">Rsan-2018</strain>
    </source>
</reference>
<dbReference type="SUPFAM" id="SSF103473">
    <property type="entry name" value="MFS general substrate transporter"/>
    <property type="match status" value="1"/>
</dbReference>
<dbReference type="VEuPathDB" id="VectorBase:RSAN_052701"/>
<evidence type="ECO:0000256" key="6">
    <source>
        <dbReference type="SAM" id="Phobius"/>
    </source>
</evidence>
<evidence type="ECO:0000256" key="5">
    <source>
        <dbReference type="ARBA" id="ARBA00023136"/>
    </source>
</evidence>
<evidence type="ECO:0000256" key="3">
    <source>
        <dbReference type="ARBA" id="ARBA00022692"/>
    </source>
</evidence>
<keyword evidence="9" id="KW-1185">Reference proteome</keyword>
<dbReference type="InterPro" id="IPR024989">
    <property type="entry name" value="MFS_assoc_dom"/>
</dbReference>
<gene>
    <name evidence="8" type="ORF">HPB52_012409</name>
</gene>
<evidence type="ECO:0000259" key="7">
    <source>
        <dbReference type="Pfam" id="PF12832"/>
    </source>
</evidence>
<sequence length="169" mass="17877">MAPDTDAVKALASSVGAAKAYKACADWNRNTISTPPATTCSWLPACVNRKLLPFKLHYFLFTGGQAGIGPFIPVVGRRNGIGPASMAVIFAIMRLTAVVSKPVCGVIIDRTRNVTAVILVLQVLCTILYGIAFFCPSAISDAATYQGHLSCPLGGVRCHRVFCIGTVSF</sequence>
<dbReference type="InterPro" id="IPR051717">
    <property type="entry name" value="MFS_MFSD6"/>
</dbReference>
<accession>A0A9D4SSH1</accession>